<dbReference type="Pfam" id="PF17759">
    <property type="entry name" value="tRNA_synthFbeta"/>
    <property type="match status" value="1"/>
</dbReference>
<evidence type="ECO:0000313" key="2">
    <source>
        <dbReference type="Proteomes" id="UP001652600"/>
    </source>
</evidence>
<dbReference type="RefSeq" id="XP_050937013.1">
    <property type="nucleotide sequence ID" value="XM_051081056.1"/>
</dbReference>
<organism evidence="2 4">
    <name type="scientific">Cucumis melo</name>
    <name type="common">Muskmelon</name>
    <dbReference type="NCBI Taxonomy" id="3656"/>
    <lineage>
        <taxon>Eukaryota</taxon>
        <taxon>Viridiplantae</taxon>
        <taxon>Streptophyta</taxon>
        <taxon>Embryophyta</taxon>
        <taxon>Tracheophyta</taxon>
        <taxon>Spermatophyta</taxon>
        <taxon>Magnoliopsida</taxon>
        <taxon>eudicotyledons</taxon>
        <taxon>Gunneridae</taxon>
        <taxon>Pentapetalae</taxon>
        <taxon>rosids</taxon>
        <taxon>fabids</taxon>
        <taxon>Cucurbitales</taxon>
        <taxon>Cucurbitaceae</taxon>
        <taxon>Benincaseae</taxon>
        <taxon>Cucumis</taxon>
    </lineage>
</organism>
<dbReference type="PANTHER" id="PTHR10947">
    <property type="entry name" value="PHENYLALANYL-TRNA SYNTHETASE BETA CHAIN AND LEUCINE-RICH REPEAT-CONTAINING PROTEIN 47"/>
    <property type="match status" value="1"/>
</dbReference>
<dbReference type="PANTHER" id="PTHR10947:SF0">
    <property type="entry name" value="PHENYLALANINE--TRNA LIGASE BETA SUBUNIT"/>
    <property type="match status" value="1"/>
</dbReference>
<dbReference type="InterPro" id="IPR045864">
    <property type="entry name" value="aa-tRNA-synth_II/BPL/LPL"/>
</dbReference>
<keyword evidence="2" id="KW-1185">Reference proteome</keyword>
<dbReference type="Gene3D" id="3.30.930.10">
    <property type="entry name" value="Bira Bifunctional Protein, Domain 2"/>
    <property type="match status" value="1"/>
</dbReference>
<evidence type="ECO:0000259" key="1">
    <source>
        <dbReference type="Pfam" id="PF17759"/>
    </source>
</evidence>
<dbReference type="RefSeq" id="XP_050937012.1">
    <property type="nucleotide sequence ID" value="XM_051081055.1"/>
</dbReference>
<evidence type="ECO:0000313" key="3">
    <source>
        <dbReference type="RefSeq" id="XP_050937012.1"/>
    </source>
</evidence>
<protein>
    <submittedName>
        <fullName evidence="3 4">Phenylalanine--tRNA ligase beta subunit, cytoplasmic-like isoform X1</fullName>
    </submittedName>
</protein>
<dbReference type="GeneID" id="103494057"/>
<gene>
    <name evidence="3 4" type="primary">LOC103494057</name>
</gene>
<reference evidence="2 3" key="1">
    <citation type="submission" date="2025-05" db="UniProtKB">
        <authorList>
            <consortium name="RefSeq"/>
        </authorList>
    </citation>
    <scope>NUCLEOTIDE SEQUENCE [LARGE SCALE GENOMIC DNA]</scope>
    <source>
        <tissue evidence="3 4">Stem</tissue>
    </source>
</reference>
<sequence>MACNFTLYAMLKREDDKSTAVVIGNPRSTDFEVVRTSLMPGLLKIVGHNKDHPKPIKIFEVGDVSLLALEIIVILLLYNSGFELIHGLVDRMMEVVGAPFVSVGDDTGYYIKCSDNPEFLTGRQAHIIYKGKKIGTFGIVHPEVLENFDIPDPCSLVEVNMESFL</sequence>
<accession>A0ABM3KGW2</accession>
<dbReference type="Proteomes" id="UP001652600">
    <property type="component" value="Chromosome 2"/>
</dbReference>
<dbReference type="InterPro" id="IPR045060">
    <property type="entry name" value="Phe-tRNA-ligase_IIc_bsu"/>
</dbReference>
<proteinExistence type="predicted"/>
<evidence type="ECO:0000313" key="4">
    <source>
        <dbReference type="RefSeq" id="XP_050937013.1"/>
    </source>
</evidence>
<name>A0ABM3KGW2_CUCME</name>
<feature type="domain" description="Phenylalanyl tRNA synthetase beta chain core" evidence="1">
    <location>
        <begin position="9"/>
        <end position="161"/>
    </location>
</feature>
<dbReference type="InterPro" id="IPR041616">
    <property type="entry name" value="PheRS_beta_core"/>
</dbReference>
<dbReference type="SUPFAM" id="SSF55681">
    <property type="entry name" value="Class II aaRS and biotin synthetases"/>
    <property type="match status" value="1"/>
</dbReference>